<dbReference type="EMBL" id="AE016819">
    <property type="protein sequence ID" value="AAS53499.2"/>
    <property type="molecule type" value="Genomic_DNA"/>
</dbReference>
<dbReference type="Proteomes" id="UP000000591">
    <property type="component" value="Chromosome VI"/>
</dbReference>
<evidence type="ECO:0000313" key="3">
    <source>
        <dbReference type="Proteomes" id="UP000000591"/>
    </source>
</evidence>
<dbReference type="OrthoDB" id="2155291at2759"/>
<dbReference type="InParanoid" id="Q754E2"/>
<evidence type="ECO:0000313" key="2">
    <source>
        <dbReference type="EMBL" id="AAS53499.2"/>
    </source>
</evidence>
<proteinExistence type="predicted"/>
<accession>Q754E2</accession>
<dbReference type="OMA" id="TFWSEDY"/>
<protein>
    <submittedName>
        <fullName evidence="2">AFR128Wp</fullName>
    </submittedName>
</protein>
<dbReference type="HOGENOM" id="CLU_356837_0_0_1"/>
<name>Q754E2_EREGS</name>
<evidence type="ECO:0000256" key="1">
    <source>
        <dbReference type="SAM" id="MobiDB-lite"/>
    </source>
</evidence>
<dbReference type="AlphaFoldDB" id="Q754E2"/>
<keyword evidence="3" id="KW-1185">Reference proteome</keyword>
<dbReference type="RefSeq" id="NP_985675.2">
    <property type="nucleotide sequence ID" value="NM_211029.2"/>
</dbReference>
<feature type="region of interest" description="Disordered" evidence="1">
    <location>
        <begin position="701"/>
        <end position="722"/>
    </location>
</feature>
<dbReference type="KEGG" id="ago:AGOS_AFR128W"/>
<sequence>MCRGVDSRAPREDLFQHFKYEYMGSTCLIFLEREVERHNMNRRIDLTSTFWSEDYLTGIDWLLHNIQSDISELVQFADLYDKFQESWSYAARQIAKVSTGDALEGYTKVKSYGKGTEMVARVYRNQTRQLEYLAEKLRTSSLAAVEDPIKNLLFQYREFQTDIESALKLDHGKVKRQMDALRSMHRQIKKKAAAIATLDPEDEEDLQSMETVVERQFPSSLGSSLKFGCEAEWEEYLSRLKNDVPITKRKWVIPGLPNEYFSGGDLYHSLKRLDAKMDTSLFNLENVGQQLLDFGVLRSYNDVLHRPGYKFTHQGFYCWVPDAPTPTGSMSPASSSGKILQDIWKRVSSGGTVEQDTTYAALEISQLNEQFVKQWFLWENEKLKLEVDLFYFMKKFAKLSKHKFRTMVDVDKSIVTSFEQEWKIDGKASAVDADEAWYEVYSKNHGTIGFYTPHAGLHFEMYTLQGTPVAQPWLFGTPLQDMPVLDNEQPVVLHKLLEKAQTLDPGLVAKEWAAPLDLVGISNMKRDCLNEYLLDCDHAAVMEKVLKKWTIGPNIIQLLRSWLLELPDSVVPFTLIGSFKEGGLDWLDLCPSSNLQCIAALAAHFNWLGPERLKVLFEQEPSPQPFPISHHFVRARVRAPLDCLLFDATLHRFFLDDEFTASCTRAARASPSARTGRPPKNHLTVADSYEFVPRPFRANSCEPSPTRNKRLSGLTILHPTSG</sequence>
<dbReference type="GeneID" id="4621925"/>
<dbReference type="eggNOG" id="ENOG502R1XI">
    <property type="taxonomic scope" value="Eukaryota"/>
</dbReference>
<reference evidence="3" key="2">
    <citation type="journal article" date="2013" name="G3 (Bethesda)">
        <title>Genomes of Ashbya fungi isolated from insects reveal four mating-type loci, numerous translocations, lack of transposons, and distinct gene duplications.</title>
        <authorList>
            <person name="Dietrich F.S."/>
            <person name="Voegeli S."/>
            <person name="Kuo S."/>
            <person name="Philippsen P."/>
        </authorList>
    </citation>
    <scope>GENOME REANNOTATION</scope>
    <source>
        <strain evidence="3">ATCC 10895 / CBS 109.51 / FGSC 9923 / NRRL Y-1056</strain>
    </source>
</reference>
<reference evidence="2 3" key="1">
    <citation type="journal article" date="2004" name="Science">
        <title>The Ashbya gossypii genome as a tool for mapping the ancient Saccharomyces cerevisiae genome.</title>
        <authorList>
            <person name="Dietrich F.S."/>
            <person name="Voegeli S."/>
            <person name="Brachat S."/>
            <person name="Lerch A."/>
            <person name="Gates K."/>
            <person name="Steiner S."/>
            <person name="Mohr C."/>
            <person name="Pohlmann R."/>
            <person name="Luedi P."/>
            <person name="Choi S."/>
            <person name="Wing R.A."/>
            <person name="Flavier A."/>
            <person name="Gaffney T.D."/>
            <person name="Philippsen P."/>
        </authorList>
    </citation>
    <scope>NUCLEOTIDE SEQUENCE [LARGE SCALE GENOMIC DNA]</scope>
    <source>
        <strain evidence="3">ATCC 10895 / CBS 109.51 / FGSC 9923 / NRRL Y-1056</strain>
    </source>
</reference>
<dbReference type="FunCoup" id="Q754E2">
    <property type="interactions" value="49"/>
</dbReference>
<gene>
    <name evidence="2" type="ORF">AGOS_AFR128W</name>
</gene>
<organism evidence="2 3">
    <name type="scientific">Eremothecium gossypii (strain ATCC 10895 / CBS 109.51 / FGSC 9923 / NRRL Y-1056)</name>
    <name type="common">Yeast</name>
    <name type="synonym">Ashbya gossypii</name>
    <dbReference type="NCBI Taxonomy" id="284811"/>
    <lineage>
        <taxon>Eukaryota</taxon>
        <taxon>Fungi</taxon>
        <taxon>Dikarya</taxon>
        <taxon>Ascomycota</taxon>
        <taxon>Saccharomycotina</taxon>
        <taxon>Saccharomycetes</taxon>
        <taxon>Saccharomycetales</taxon>
        <taxon>Saccharomycetaceae</taxon>
        <taxon>Eremothecium</taxon>
    </lineage>
</organism>